<dbReference type="InterPro" id="IPR013083">
    <property type="entry name" value="Znf_RING/FYVE/PHD"/>
</dbReference>
<dbReference type="Pfam" id="PF00643">
    <property type="entry name" value="zf-B_box"/>
    <property type="match status" value="1"/>
</dbReference>
<keyword evidence="3" id="KW-0479">Metal-binding</keyword>
<dbReference type="Pfam" id="PF13445">
    <property type="entry name" value="zf-RING_UBOX"/>
    <property type="match status" value="1"/>
</dbReference>
<dbReference type="GO" id="GO:0008270">
    <property type="term" value="F:zinc ion binding"/>
    <property type="evidence" value="ECO:0007669"/>
    <property type="project" value="UniProtKB-KW"/>
</dbReference>
<accession>A0A0B2VEL4</accession>
<dbReference type="PROSITE" id="PS50119">
    <property type="entry name" value="ZF_BBOX"/>
    <property type="match status" value="2"/>
</dbReference>
<dbReference type="SMART" id="SM00336">
    <property type="entry name" value="BBOX"/>
    <property type="match status" value="2"/>
</dbReference>
<dbReference type="PROSITE" id="PS00518">
    <property type="entry name" value="ZF_RING_1"/>
    <property type="match status" value="1"/>
</dbReference>
<feature type="domain" description="B box-type" evidence="8">
    <location>
        <begin position="282"/>
        <end position="324"/>
    </location>
</feature>
<dbReference type="Gene3D" id="3.30.40.10">
    <property type="entry name" value="Zinc/RING finger domain, C3HC4 (zinc finger)"/>
    <property type="match status" value="1"/>
</dbReference>
<keyword evidence="5" id="KW-0862">Zinc</keyword>
<dbReference type="Pfam" id="PF22586">
    <property type="entry name" value="ANCHR-like_BBOX"/>
    <property type="match status" value="1"/>
</dbReference>
<evidence type="ECO:0000256" key="6">
    <source>
        <dbReference type="PROSITE-ProRule" id="PRU00024"/>
    </source>
</evidence>
<proteinExistence type="predicted"/>
<dbReference type="GO" id="GO:0007411">
    <property type="term" value="P:axon guidance"/>
    <property type="evidence" value="ECO:0007669"/>
    <property type="project" value="TreeGrafter"/>
</dbReference>
<evidence type="ECO:0000256" key="1">
    <source>
        <dbReference type="ARBA" id="ARBA00004496"/>
    </source>
</evidence>
<evidence type="ECO:0000313" key="9">
    <source>
        <dbReference type="EMBL" id="KHN79802.1"/>
    </source>
</evidence>
<organism evidence="9 10">
    <name type="scientific">Toxocara canis</name>
    <name type="common">Canine roundworm</name>
    <dbReference type="NCBI Taxonomy" id="6265"/>
    <lineage>
        <taxon>Eukaryota</taxon>
        <taxon>Metazoa</taxon>
        <taxon>Ecdysozoa</taxon>
        <taxon>Nematoda</taxon>
        <taxon>Chromadorea</taxon>
        <taxon>Rhabditida</taxon>
        <taxon>Spirurina</taxon>
        <taxon>Ascaridomorpha</taxon>
        <taxon>Ascaridoidea</taxon>
        <taxon>Toxocaridae</taxon>
        <taxon>Toxocara</taxon>
    </lineage>
</organism>
<feature type="domain" description="B box-type" evidence="8">
    <location>
        <begin position="220"/>
        <end position="267"/>
    </location>
</feature>
<evidence type="ECO:0000313" key="10">
    <source>
        <dbReference type="Proteomes" id="UP000031036"/>
    </source>
</evidence>
<comment type="caution">
    <text evidence="9">The sequence shown here is derived from an EMBL/GenBank/DDBJ whole genome shotgun (WGS) entry which is preliminary data.</text>
</comment>
<dbReference type="InterPro" id="IPR050617">
    <property type="entry name" value="E3_ligase_FN3/SPRY"/>
</dbReference>
<dbReference type="OrthoDB" id="295536at2759"/>
<name>A0A0B2VEL4_TOXCA</name>
<dbReference type="AlphaFoldDB" id="A0A0B2VEL4"/>
<dbReference type="Gene3D" id="3.30.160.60">
    <property type="entry name" value="Classic Zinc Finger"/>
    <property type="match status" value="1"/>
</dbReference>
<dbReference type="GO" id="GO:0005737">
    <property type="term" value="C:cytoplasm"/>
    <property type="evidence" value="ECO:0007669"/>
    <property type="project" value="UniProtKB-SubCell"/>
</dbReference>
<evidence type="ECO:0000256" key="2">
    <source>
        <dbReference type="ARBA" id="ARBA00022490"/>
    </source>
</evidence>
<dbReference type="InterPro" id="IPR000315">
    <property type="entry name" value="Znf_B-box"/>
</dbReference>
<dbReference type="Proteomes" id="UP000031036">
    <property type="component" value="Unassembled WGS sequence"/>
</dbReference>
<dbReference type="PANTHER" id="PTHR24099">
    <property type="entry name" value="E3 UBIQUITIN-PROTEIN LIGASE TRIM36-RELATED"/>
    <property type="match status" value="1"/>
</dbReference>
<feature type="compositionally biased region" description="Low complexity" evidence="7">
    <location>
        <begin position="131"/>
        <end position="144"/>
    </location>
</feature>
<protein>
    <submittedName>
        <fullName evidence="9">E3 ubiquitin-protein ligase TRIM9</fullName>
    </submittedName>
</protein>
<evidence type="ECO:0000259" key="8">
    <source>
        <dbReference type="PROSITE" id="PS50119"/>
    </source>
</evidence>
<evidence type="ECO:0000256" key="7">
    <source>
        <dbReference type="SAM" id="MobiDB-lite"/>
    </source>
</evidence>
<dbReference type="InterPro" id="IPR017907">
    <property type="entry name" value="Znf_RING_CS"/>
</dbReference>
<gene>
    <name evidence="9" type="primary">TRIM9</name>
    <name evidence="9" type="ORF">Tcan_09912</name>
</gene>
<dbReference type="STRING" id="6265.A0A0B2VEL4"/>
<keyword evidence="10" id="KW-1185">Reference proteome</keyword>
<keyword evidence="2" id="KW-0963">Cytoplasm</keyword>
<evidence type="ECO:0000256" key="4">
    <source>
        <dbReference type="ARBA" id="ARBA00022771"/>
    </source>
</evidence>
<dbReference type="Gene3D" id="4.10.830.40">
    <property type="match status" value="1"/>
</dbReference>
<evidence type="ECO:0000256" key="3">
    <source>
        <dbReference type="ARBA" id="ARBA00022723"/>
    </source>
</evidence>
<dbReference type="EMBL" id="JPKZ01001845">
    <property type="protein sequence ID" value="KHN79802.1"/>
    <property type="molecule type" value="Genomic_DNA"/>
</dbReference>
<dbReference type="CDD" id="cd19764">
    <property type="entry name" value="Bbox2_TRIM9-like"/>
    <property type="match status" value="1"/>
</dbReference>
<dbReference type="InterPro" id="IPR027370">
    <property type="entry name" value="Znf-RING_euk"/>
</dbReference>
<dbReference type="SUPFAM" id="SSF57850">
    <property type="entry name" value="RING/U-box"/>
    <property type="match status" value="1"/>
</dbReference>
<keyword evidence="4 6" id="KW-0863">Zinc-finger</keyword>
<reference evidence="9 10" key="1">
    <citation type="submission" date="2014-11" db="EMBL/GenBank/DDBJ databases">
        <title>Genetic blueprint of the zoonotic pathogen Toxocara canis.</title>
        <authorList>
            <person name="Zhu X.-Q."/>
            <person name="Korhonen P.K."/>
            <person name="Cai H."/>
            <person name="Young N.D."/>
            <person name="Nejsum P."/>
            <person name="von Samson-Himmelstjerna G."/>
            <person name="Boag P.R."/>
            <person name="Tan P."/>
            <person name="Li Q."/>
            <person name="Min J."/>
            <person name="Yang Y."/>
            <person name="Wang X."/>
            <person name="Fang X."/>
            <person name="Hall R.S."/>
            <person name="Hofmann A."/>
            <person name="Sternberg P.W."/>
            <person name="Jex A.R."/>
            <person name="Gasser R.B."/>
        </authorList>
    </citation>
    <scope>NUCLEOTIDE SEQUENCE [LARGE SCALE GENOMIC DNA]</scope>
    <source>
        <strain evidence="9">PN_DK_2014</strain>
    </source>
</reference>
<comment type="subcellular location">
    <subcellularLocation>
        <location evidence="1">Cytoplasm</location>
    </subcellularLocation>
</comment>
<dbReference type="SUPFAM" id="SSF57845">
    <property type="entry name" value="B-box zinc-binding domain"/>
    <property type="match status" value="1"/>
</dbReference>
<dbReference type="OMA" id="CEQCEIF"/>
<dbReference type="GO" id="GO:0043005">
    <property type="term" value="C:neuron projection"/>
    <property type="evidence" value="ECO:0007669"/>
    <property type="project" value="TreeGrafter"/>
</dbReference>
<feature type="region of interest" description="Disordered" evidence="7">
    <location>
        <begin position="126"/>
        <end position="148"/>
    </location>
</feature>
<evidence type="ECO:0000256" key="5">
    <source>
        <dbReference type="ARBA" id="ARBA00022833"/>
    </source>
</evidence>
<dbReference type="PANTHER" id="PTHR24099:SF15">
    <property type="entry name" value="E3 UBIQUITIN-PROTEIN LIGASE TRIM9"/>
    <property type="match status" value="1"/>
</dbReference>
<sequence length="350" mass="37971">MEDELKCPYCKQFATEPILMSCAHSYCRQCAIQAYQPSCQTAPTSSHSTSTSGVPPSLFSHLHGATPLSPPCSSSEPILMSCAHSYCRQCAIQAYQPSCQTAPTSSHSTNTSGVPPSLFSHLHGATPLSPPCSSSDSRPSSLISGGHPPTSLVHRLPAILTPSTSGCTITCKACHKPTFFADEQTIISMPVNVALKNLISRYRCNSTPTGKDKQANEQHPTCQLCDNDQPAEASVFCEQCDIYYCQPCQSSLHPARGPLATHKLVHPSARRPSRSPASVAPIKESNCSNHATEILSMYCMVCRMAVCGICLQEIRHTNHDVQSLEKTCKAQKVGIFMRMLFRSSPHTIFK</sequence>